<reference evidence="2 3" key="1">
    <citation type="journal article" date="2018" name="PLoS Genet.">
        <title>Population sequencing reveals clonal diversity and ancestral inbreeding in the grapevine cultivar Chardonnay.</title>
        <authorList>
            <person name="Roach M.J."/>
            <person name="Johnson D.L."/>
            <person name="Bohlmann J."/>
            <person name="van Vuuren H.J."/>
            <person name="Jones S.J."/>
            <person name="Pretorius I.S."/>
            <person name="Schmidt S.A."/>
            <person name="Borneman A.R."/>
        </authorList>
    </citation>
    <scope>NUCLEOTIDE SEQUENCE [LARGE SCALE GENOMIC DNA]</scope>
    <source>
        <strain evidence="3">cv. Chardonnay</strain>
        <tissue evidence="2">Leaf</tissue>
    </source>
</reference>
<accession>A0A438BRP2</accession>
<evidence type="ECO:0000313" key="3">
    <source>
        <dbReference type="Proteomes" id="UP000288805"/>
    </source>
</evidence>
<protein>
    <submittedName>
        <fullName evidence="2">Uncharacterized protein</fullName>
    </submittedName>
</protein>
<dbReference type="AlphaFoldDB" id="A0A438BRP2"/>
<gene>
    <name evidence="2" type="ORF">CK203_088812</name>
</gene>
<feature type="region of interest" description="Disordered" evidence="1">
    <location>
        <begin position="110"/>
        <end position="154"/>
    </location>
</feature>
<evidence type="ECO:0000256" key="1">
    <source>
        <dbReference type="SAM" id="MobiDB-lite"/>
    </source>
</evidence>
<name>A0A438BRP2_VITVI</name>
<dbReference type="EMBL" id="QGNW01002648">
    <property type="protein sequence ID" value="RVW13632.1"/>
    <property type="molecule type" value="Genomic_DNA"/>
</dbReference>
<dbReference type="Proteomes" id="UP000288805">
    <property type="component" value="Unassembled WGS sequence"/>
</dbReference>
<organism evidence="2 3">
    <name type="scientific">Vitis vinifera</name>
    <name type="common">Grape</name>
    <dbReference type="NCBI Taxonomy" id="29760"/>
    <lineage>
        <taxon>Eukaryota</taxon>
        <taxon>Viridiplantae</taxon>
        <taxon>Streptophyta</taxon>
        <taxon>Embryophyta</taxon>
        <taxon>Tracheophyta</taxon>
        <taxon>Spermatophyta</taxon>
        <taxon>Magnoliopsida</taxon>
        <taxon>eudicotyledons</taxon>
        <taxon>Gunneridae</taxon>
        <taxon>Pentapetalae</taxon>
        <taxon>rosids</taxon>
        <taxon>Vitales</taxon>
        <taxon>Vitaceae</taxon>
        <taxon>Viteae</taxon>
        <taxon>Vitis</taxon>
    </lineage>
</organism>
<feature type="compositionally biased region" description="Pro residues" evidence="1">
    <location>
        <begin position="19"/>
        <end position="33"/>
    </location>
</feature>
<feature type="compositionally biased region" description="Polar residues" evidence="1">
    <location>
        <begin position="110"/>
        <end position="144"/>
    </location>
</feature>
<proteinExistence type="predicted"/>
<comment type="caution">
    <text evidence="2">The sequence shown here is derived from an EMBL/GenBank/DDBJ whole genome shotgun (WGS) entry which is preliminary data.</text>
</comment>
<evidence type="ECO:0000313" key="2">
    <source>
        <dbReference type="EMBL" id="RVW13632.1"/>
    </source>
</evidence>
<sequence>MVASPVPPQTELGKLPTDTIPPVPALPTSAPPVPMPEATSVAPPMTPIVPLIAPTTSEPSNTISASKFRDLIHTFQTLTTTHAAQQMAEMRLLALAEDTIPAKDTTTVEVQISPPQEATTDAIASNDPQDEPQTIDTVTTTPEDASSPPEAATT</sequence>
<feature type="region of interest" description="Disordered" evidence="1">
    <location>
        <begin position="1"/>
        <end position="33"/>
    </location>
</feature>